<evidence type="ECO:0000313" key="2">
    <source>
        <dbReference type="EMBL" id="GJS60492.1"/>
    </source>
</evidence>
<name>A0ABQ4X5X7_9ASTR</name>
<dbReference type="EMBL" id="BQNB010009223">
    <property type="protein sequence ID" value="GJS60492.1"/>
    <property type="molecule type" value="Genomic_DNA"/>
</dbReference>
<feature type="compositionally biased region" description="Basic residues" evidence="1">
    <location>
        <begin position="90"/>
        <end position="107"/>
    </location>
</feature>
<protein>
    <submittedName>
        <fullName evidence="2">Uncharacterized protein</fullName>
    </submittedName>
</protein>
<comment type="caution">
    <text evidence="2">The sequence shown here is derived from an EMBL/GenBank/DDBJ whole genome shotgun (WGS) entry which is preliminary data.</text>
</comment>
<keyword evidence="3" id="KW-1185">Reference proteome</keyword>
<gene>
    <name evidence="2" type="ORF">Tco_0655276</name>
</gene>
<feature type="region of interest" description="Disordered" evidence="1">
    <location>
        <begin position="32"/>
        <end position="109"/>
    </location>
</feature>
<proteinExistence type="predicted"/>
<accession>A0ABQ4X5X7</accession>
<evidence type="ECO:0000313" key="3">
    <source>
        <dbReference type="Proteomes" id="UP001151760"/>
    </source>
</evidence>
<reference evidence="2" key="2">
    <citation type="submission" date="2022-01" db="EMBL/GenBank/DDBJ databases">
        <authorList>
            <person name="Yamashiro T."/>
            <person name="Shiraishi A."/>
            <person name="Satake H."/>
            <person name="Nakayama K."/>
        </authorList>
    </citation>
    <scope>NUCLEOTIDE SEQUENCE</scope>
</reference>
<organism evidence="2 3">
    <name type="scientific">Tanacetum coccineum</name>
    <dbReference type="NCBI Taxonomy" id="301880"/>
    <lineage>
        <taxon>Eukaryota</taxon>
        <taxon>Viridiplantae</taxon>
        <taxon>Streptophyta</taxon>
        <taxon>Embryophyta</taxon>
        <taxon>Tracheophyta</taxon>
        <taxon>Spermatophyta</taxon>
        <taxon>Magnoliopsida</taxon>
        <taxon>eudicotyledons</taxon>
        <taxon>Gunneridae</taxon>
        <taxon>Pentapetalae</taxon>
        <taxon>asterids</taxon>
        <taxon>campanulids</taxon>
        <taxon>Asterales</taxon>
        <taxon>Asteraceae</taxon>
        <taxon>Asteroideae</taxon>
        <taxon>Anthemideae</taxon>
        <taxon>Anthemidinae</taxon>
        <taxon>Tanacetum</taxon>
    </lineage>
</organism>
<evidence type="ECO:0000256" key="1">
    <source>
        <dbReference type="SAM" id="MobiDB-lite"/>
    </source>
</evidence>
<reference evidence="2" key="1">
    <citation type="journal article" date="2022" name="Int. J. Mol. Sci.">
        <title>Draft Genome of Tanacetum Coccineum: Genomic Comparison of Closely Related Tanacetum-Family Plants.</title>
        <authorList>
            <person name="Yamashiro T."/>
            <person name="Shiraishi A."/>
            <person name="Nakayama K."/>
            <person name="Satake H."/>
        </authorList>
    </citation>
    <scope>NUCLEOTIDE SEQUENCE</scope>
</reference>
<sequence>MMTYLKNMGGYKHSQLKAKTFEEIQAMYERQKKRIDDFKPIDSDDAVKDSKKVAGEDNSKKEEVLKEPESTKIESMNKEDAGERVSDVSKKRKGGPRMKRMSKRKKTKSDLEEEEDLKTFLKKVLDKEGIIDYEVMEKRFIIINLESKFYHYDRHGAEGIYYKIFRSDGSSRWIKTFSKMVTRFDRLDLVELHNLVMQRFEKITPEGVDLVLWGDLRTIFDANTEDEHWQNQERWNLKSCNFYENCRVHTLTLEDSTEIHMLAERKYTLTKETLERMMSLKLIAESASDGAYDLLRFIQKQID</sequence>
<feature type="compositionally biased region" description="Basic and acidic residues" evidence="1">
    <location>
        <begin position="34"/>
        <end position="89"/>
    </location>
</feature>
<dbReference type="Proteomes" id="UP001151760">
    <property type="component" value="Unassembled WGS sequence"/>
</dbReference>